<gene>
    <name evidence="2" type="ORF">Theth_1803</name>
</gene>
<proteinExistence type="predicted"/>
<dbReference type="Proteomes" id="UP000006804">
    <property type="component" value="Chromosome"/>
</dbReference>
<reference evidence="2 3" key="1">
    <citation type="submission" date="2010-11" db="EMBL/GenBank/DDBJ databases">
        <title>The complete genome of Thermotoga thermarum DSM 5069.</title>
        <authorList>
            <consortium name="US DOE Joint Genome Institute (JGI-PGF)"/>
            <person name="Lucas S."/>
            <person name="Copeland A."/>
            <person name="Lapidus A."/>
            <person name="Bruce D."/>
            <person name="Goodwin L."/>
            <person name="Pitluck S."/>
            <person name="Kyrpides N."/>
            <person name="Mavromatis K."/>
            <person name="Ivanova N."/>
            <person name="Zeytun A."/>
            <person name="Brettin T."/>
            <person name="Detter J.C."/>
            <person name="Tapia R."/>
            <person name="Han C."/>
            <person name="Land M."/>
            <person name="Hauser L."/>
            <person name="Markowitz V."/>
            <person name="Cheng J.-F."/>
            <person name="Hugenholtz P."/>
            <person name="Woyke T."/>
            <person name="Wu D."/>
            <person name="Spring S."/>
            <person name="Schroeder M."/>
            <person name="Brambilla E."/>
            <person name="Klenk H.-P."/>
            <person name="Eisen J.A."/>
        </authorList>
    </citation>
    <scope>NUCLEOTIDE SEQUENCE [LARGE SCALE GENOMIC DNA]</scope>
    <source>
        <strain evidence="2 3">DSM 5069</strain>
    </source>
</reference>
<evidence type="ECO:0000313" key="3">
    <source>
        <dbReference type="Proteomes" id="UP000006804"/>
    </source>
</evidence>
<name>F7YW73_9THEM</name>
<sequence length="198" mass="23061" precursor="true">MKLQTFLLLLLCSTVLLSNPILDFTEKVAGVKDFAVTLKIDAQVFQNGTRYTLNFLVDLVVRNHEDFYLEIKNPVELFGLKFWYYGRPRRLYFESLDYAGMENIELPISNFVSLFELLFKMLQTPLTVLKIEENCVTVKPASTFTAQAKEPVVLKLFFQKGLIKQIVITPENNQEEFVRLTFEDLKLGVVVDRFFRTR</sequence>
<dbReference type="RefSeq" id="WP_013933053.1">
    <property type="nucleotide sequence ID" value="NC_015707.1"/>
</dbReference>
<evidence type="ECO:0000256" key="1">
    <source>
        <dbReference type="SAM" id="SignalP"/>
    </source>
</evidence>
<feature type="chain" id="PRO_5003366221" description="Outer membrane lipoprotein carrier protein LolA" evidence="1">
    <location>
        <begin position="19"/>
        <end position="198"/>
    </location>
</feature>
<dbReference type="AlphaFoldDB" id="F7YW73"/>
<accession>F7YW73</accession>
<evidence type="ECO:0008006" key="4">
    <source>
        <dbReference type="Google" id="ProtNLM"/>
    </source>
</evidence>
<dbReference type="eggNOG" id="ENOG5033JJ7">
    <property type="taxonomic scope" value="Bacteria"/>
</dbReference>
<dbReference type="HOGENOM" id="CLU_1365231_0_0_0"/>
<dbReference type="EMBL" id="CP002351">
    <property type="protein sequence ID" value="AEH51845.1"/>
    <property type="molecule type" value="Genomic_DNA"/>
</dbReference>
<protein>
    <recommendedName>
        <fullName evidence="4">Outer membrane lipoprotein carrier protein LolA</fullName>
    </recommendedName>
</protein>
<dbReference type="STRING" id="688269.Theth_1803"/>
<evidence type="ECO:0000313" key="2">
    <source>
        <dbReference type="EMBL" id="AEH51845.1"/>
    </source>
</evidence>
<keyword evidence="1" id="KW-0732">Signal</keyword>
<dbReference type="KEGG" id="tta:Theth_1803"/>
<organism evidence="2 3">
    <name type="scientific">Pseudothermotoga thermarum DSM 5069</name>
    <dbReference type="NCBI Taxonomy" id="688269"/>
    <lineage>
        <taxon>Bacteria</taxon>
        <taxon>Thermotogati</taxon>
        <taxon>Thermotogota</taxon>
        <taxon>Thermotogae</taxon>
        <taxon>Thermotogales</taxon>
        <taxon>Thermotogaceae</taxon>
        <taxon>Pseudothermotoga</taxon>
    </lineage>
</organism>
<keyword evidence="3" id="KW-1185">Reference proteome</keyword>
<feature type="signal peptide" evidence="1">
    <location>
        <begin position="1"/>
        <end position="18"/>
    </location>
</feature>
<dbReference type="PATRIC" id="fig|688269.3.peg.1857"/>